<evidence type="ECO:0000256" key="5">
    <source>
        <dbReference type="RuleBase" id="RU362024"/>
    </source>
</evidence>
<dbReference type="InterPro" id="IPR004384">
    <property type="entry name" value="RNA_MeTrfase_TrmJ/LasT"/>
</dbReference>
<accession>A0A2M8IVR1</accession>
<evidence type="ECO:0000259" key="6">
    <source>
        <dbReference type="Pfam" id="PF00588"/>
    </source>
</evidence>
<dbReference type="RefSeq" id="WP_100164417.1">
    <property type="nucleotide sequence ID" value="NZ_PGTB01000158.1"/>
</dbReference>
<evidence type="ECO:0000313" key="7">
    <source>
        <dbReference type="EMBL" id="PJE34617.1"/>
    </source>
</evidence>
<organism evidence="7 8">
    <name type="scientific">Pseudooceanicola lipolyticus</name>
    <dbReference type="NCBI Taxonomy" id="2029104"/>
    <lineage>
        <taxon>Bacteria</taxon>
        <taxon>Pseudomonadati</taxon>
        <taxon>Pseudomonadota</taxon>
        <taxon>Alphaproteobacteria</taxon>
        <taxon>Rhodobacterales</taxon>
        <taxon>Paracoccaceae</taxon>
        <taxon>Pseudooceanicola</taxon>
    </lineage>
</organism>
<dbReference type="InterPro" id="IPR029026">
    <property type="entry name" value="tRNA_m1G_MTases_N"/>
</dbReference>
<sequence length="248" mass="27275">MPTDQPQPAFVLVRPQMGENIGAAARAMWNFGLDRMRLVAPRDGWPNEKASAMASGAGRLLDEAQLCDAFPDSVADCTYVLATTARPRGLTKPVLSPERAMRIAAEKIAAGEKVAVIFGPERAGLENEEIARANAIISVPVNPGFASLNLAQCVLLVAYEWMRQTGEVVHEEIATGRTGWAVAAEIDALADHYEETLDRAGFFFPETKADSMKVNLRNLWSRMALTQADVRMLHGILRQMVRWKQRGD</sequence>
<dbReference type="GO" id="GO:0106339">
    <property type="term" value="F:tRNA (cytidine(32)-2'-O)-methyltransferase activity"/>
    <property type="evidence" value="ECO:0007669"/>
    <property type="project" value="RHEA"/>
</dbReference>
<comment type="similarity">
    <text evidence="1">Belongs to the class IV-like SAM-binding methyltransferase superfamily. RNA methyltransferase TrmH family.</text>
</comment>
<keyword evidence="3 7" id="KW-0808">Transferase</keyword>
<dbReference type="PANTHER" id="PTHR42786">
    <property type="entry name" value="TRNA/RRNA METHYLTRANSFERASE"/>
    <property type="match status" value="1"/>
</dbReference>
<dbReference type="CDD" id="cd18093">
    <property type="entry name" value="SpoU-like_TrmJ"/>
    <property type="match status" value="1"/>
</dbReference>
<comment type="caution">
    <text evidence="7">The sequence shown here is derived from an EMBL/GenBank/DDBJ whole genome shotgun (WGS) entry which is preliminary data.</text>
</comment>
<keyword evidence="5" id="KW-0819">tRNA processing</keyword>
<comment type="subcellular location">
    <subcellularLocation>
        <location evidence="5">Cytoplasm</location>
    </subcellularLocation>
</comment>
<comment type="subunit">
    <text evidence="5">Homodimer.</text>
</comment>
<reference evidence="7 8" key="1">
    <citation type="journal article" date="2018" name="Int. J. Syst. Evol. Microbiol.">
        <title>Pseudooceanicola lipolyticus sp. nov., a marine alphaproteobacterium, reclassification of Oceanicola flagellatus as Pseudooceanicola flagellatus comb. nov. and emended description of the genus Pseudooceanicola.</title>
        <authorList>
            <person name="Huang M.-M."/>
            <person name="Guo L.-L."/>
            <person name="Wu Y.-H."/>
            <person name="Lai Q.-L."/>
            <person name="Shao Z.-Z."/>
            <person name="Wang C.-S."/>
            <person name="Wu M."/>
            <person name="Xu X.-W."/>
        </authorList>
    </citation>
    <scope>NUCLEOTIDE SEQUENCE [LARGE SCALE GENOMIC DNA]</scope>
    <source>
        <strain evidence="7 8">157</strain>
    </source>
</reference>
<dbReference type="GO" id="GO:0005829">
    <property type="term" value="C:cytosol"/>
    <property type="evidence" value="ECO:0007669"/>
    <property type="project" value="TreeGrafter"/>
</dbReference>
<dbReference type="EC" id="2.1.1.200" evidence="5"/>
<dbReference type="AlphaFoldDB" id="A0A2M8IVR1"/>
<evidence type="ECO:0000313" key="8">
    <source>
        <dbReference type="Proteomes" id="UP000231553"/>
    </source>
</evidence>
<dbReference type="OrthoDB" id="9806346at2"/>
<feature type="domain" description="tRNA/rRNA methyltransferase SpoU type" evidence="6">
    <location>
        <begin position="10"/>
        <end position="159"/>
    </location>
</feature>
<dbReference type="Gene3D" id="1.10.8.590">
    <property type="match status" value="1"/>
</dbReference>
<dbReference type="InterPro" id="IPR001537">
    <property type="entry name" value="SpoU_MeTrfase"/>
</dbReference>
<protein>
    <recommendedName>
        <fullName evidence="5">tRNA (cytidine/uridine-2'-O-)-methyltransferase TrmJ</fullName>
        <ecNumber evidence="5">2.1.1.200</ecNumber>
    </recommendedName>
    <alternativeName>
        <fullName evidence="5">tRNA (cytidine(32)/uridine(32)-2'-O)-methyltransferase</fullName>
    </alternativeName>
    <alternativeName>
        <fullName evidence="5">tRNA Cm32/Um32 methyltransferase</fullName>
    </alternativeName>
</protein>
<keyword evidence="8" id="KW-1185">Reference proteome</keyword>
<gene>
    <name evidence="5" type="primary">trmJ</name>
    <name evidence="7" type="ORF">CVM52_21365</name>
</gene>
<evidence type="ECO:0000256" key="3">
    <source>
        <dbReference type="ARBA" id="ARBA00022679"/>
    </source>
</evidence>
<dbReference type="GO" id="GO:0002128">
    <property type="term" value="P:tRNA nucleoside ribose methylation"/>
    <property type="evidence" value="ECO:0007669"/>
    <property type="project" value="TreeGrafter"/>
</dbReference>
<dbReference type="Pfam" id="PF00588">
    <property type="entry name" value="SpoU_methylase"/>
    <property type="match status" value="1"/>
</dbReference>
<evidence type="ECO:0000256" key="1">
    <source>
        <dbReference type="ARBA" id="ARBA00007228"/>
    </source>
</evidence>
<name>A0A2M8IVR1_9RHOB</name>
<comment type="function">
    <text evidence="5">Catalyzes the formation of 2'O-methylated cytidine (Cm32) or 2'O-methylated uridine (Um32) at position 32 in tRNA.</text>
</comment>
<dbReference type="EMBL" id="PGTB01000158">
    <property type="protein sequence ID" value="PJE34617.1"/>
    <property type="molecule type" value="Genomic_DNA"/>
</dbReference>
<keyword evidence="4 5" id="KW-0949">S-adenosyl-L-methionine</keyword>
<proteinExistence type="inferred from homology"/>
<dbReference type="SUPFAM" id="SSF75217">
    <property type="entry name" value="alpha/beta knot"/>
    <property type="match status" value="1"/>
</dbReference>
<comment type="catalytic activity">
    <reaction evidence="5">
        <text>cytidine(32) in tRNA + S-adenosyl-L-methionine = 2'-O-methylcytidine(32) in tRNA + S-adenosyl-L-homocysteine + H(+)</text>
        <dbReference type="Rhea" id="RHEA:42932"/>
        <dbReference type="Rhea" id="RHEA-COMP:10288"/>
        <dbReference type="Rhea" id="RHEA-COMP:10289"/>
        <dbReference type="ChEBI" id="CHEBI:15378"/>
        <dbReference type="ChEBI" id="CHEBI:57856"/>
        <dbReference type="ChEBI" id="CHEBI:59789"/>
        <dbReference type="ChEBI" id="CHEBI:74495"/>
        <dbReference type="ChEBI" id="CHEBI:82748"/>
        <dbReference type="EC" id="2.1.1.200"/>
    </reaction>
</comment>
<dbReference type="GO" id="GO:0160206">
    <property type="term" value="F:tRNA (cytidine(32)/uridine(32)-2'-O)-methyltransferase activity"/>
    <property type="evidence" value="ECO:0007669"/>
    <property type="project" value="UniProtKB-EC"/>
</dbReference>
<dbReference type="PIRSF" id="PIRSF004808">
    <property type="entry name" value="LasT"/>
    <property type="match status" value="1"/>
</dbReference>
<dbReference type="PANTHER" id="PTHR42786:SF7">
    <property type="entry name" value="TRNA_RRNA METHYLTRANSFERASE SPOU TYPE DOMAIN-CONTAINING PROTEIN"/>
    <property type="match status" value="1"/>
</dbReference>
<evidence type="ECO:0000256" key="4">
    <source>
        <dbReference type="ARBA" id="ARBA00022691"/>
    </source>
</evidence>
<dbReference type="NCBIfam" id="TIGR00050">
    <property type="entry name" value="rRNA_methyl_1"/>
    <property type="match status" value="1"/>
</dbReference>
<dbReference type="GO" id="GO:0003723">
    <property type="term" value="F:RNA binding"/>
    <property type="evidence" value="ECO:0007669"/>
    <property type="project" value="InterPro"/>
</dbReference>
<evidence type="ECO:0000256" key="2">
    <source>
        <dbReference type="ARBA" id="ARBA00022603"/>
    </source>
</evidence>
<dbReference type="Proteomes" id="UP000231553">
    <property type="component" value="Unassembled WGS sequence"/>
</dbReference>
<comment type="catalytic activity">
    <reaction evidence="5">
        <text>uridine(32) in tRNA + S-adenosyl-L-methionine = 2'-O-methyluridine(32) in tRNA + S-adenosyl-L-homocysteine + H(+)</text>
        <dbReference type="Rhea" id="RHEA:42936"/>
        <dbReference type="Rhea" id="RHEA-COMP:10107"/>
        <dbReference type="Rhea" id="RHEA-COMP:10290"/>
        <dbReference type="ChEBI" id="CHEBI:15378"/>
        <dbReference type="ChEBI" id="CHEBI:57856"/>
        <dbReference type="ChEBI" id="CHEBI:59789"/>
        <dbReference type="ChEBI" id="CHEBI:65315"/>
        <dbReference type="ChEBI" id="CHEBI:74478"/>
        <dbReference type="EC" id="2.1.1.200"/>
    </reaction>
</comment>
<keyword evidence="2 5" id="KW-0489">Methyltransferase</keyword>
<keyword evidence="5" id="KW-0963">Cytoplasm</keyword>
<dbReference type="Gene3D" id="3.40.1280.10">
    <property type="match status" value="1"/>
</dbReference>
<dbReference type="InterPro" id="IPR029028">
    <property type="entry name" value="Alpha/beta_knot_MTases"/>
</dbReference>